<name>A0A7W7ZHZ0_9BACT</name>
<proteinExistence type="predicted"/>
<evidence type="ECO:0000313" key="2">
    <source>
        <dbReference type="EMBL" id="MBB5060285.1"/>
    </source>
</evidence>
<gene>
    <name evidence="2" type="ORF">HDF16_005021</name>
</gene>
<reference evidence="2 3" key="1">
    <citation type="submission" date="2020-08" db="EMBL/GenBank/DDBJ databases">
        <title>Genomic Encyclopedia of Type Strains, Phase IV (KMG-V): Genome sequencing to study the core and pangenomes of soil and plant-associated prokaryotes.</title>
        <authorList>
            <person name="Whitman W."/>
        </authorList>
    </citation>
    <scope>NUCLEOTIDE SEQUENCE [LARGE SCALE GENOMIC DNA]</scope>
    <source>
        <strain evidence="2 3">M8UP14</strain>
    </source>
</reference>
<dbReference type="AlphaFoldDB" id="A0A7W7ZHZ0"/>
<protein>
    <submittedName>
        <fullName evidence="2">Uncharacterized protein</fullName>
    </submittedName>
</protein>
<comment type="caution">
    <text evidence="2">The sequence shown here is derived from an EMBL/GenBank/DDBJ whole genome shotgun (WGS) entry which is preliminary data.</text>
</comment>
<dbReference type="EMBL" id="JACHIP010000011">
    <property type="protein sequence ID" value="MBB5060285.1"/>
    <property type="molecule type" value="Genomic_DNA"/>
</dbReference>
<keyword evidence="3" id="KW-1185">Reference proteome</keyword>
<feature type="region of interest" description="Disordered" evidence="1">
    <location>
        <begin position="40"/>
        <end position="59"/>
    </location>
</feature>
<dbReference type="Proteomes" id="UP000540989">
    <property type="component" value="Unassembled WGS sequence"/>
</dbReference>
<organism evidence="2 3">
    <name type="scientific">Granulicella aggregans</name>
    <dbReference type="NCBI Taxonomy" id="474949"/>
    <lineage>
        <taxon>Bacteria</taxon>
        <taxon>Pseudomonadati</taxon>
        <taxon>Acidobacteriota</taxon>
        <taxon>Terriglobia</taxon>
        <taxon>Terriglobales</taxon>
        <taxon>Acidobacteriaceae</taxon>
        <taxon>Granulicella</taxon>
    </lineage>
</organism>
<accession>A0A7W7ZHZ0</accession>
<evidence type="ECO:0000313" key="3">
    <source>
        <dbReference type="Proteomes" id="UP000540989"/>
    </source>
</evidence>
<sequence length="59" mass="7096">MSMRCRGREKLYRTHSDALRPLHSWTALFEQYWSHQLSRVKQRAEGVAKQHDGKNKEQQ</sequence>
<feature type="compositionally biased region" description="Basic and acidic residues" evidence="1">
    <location>
        <begin position="42"/>
        <end position="59"/>
    </location>
</feature>
<evidence type="ECO:0000256" key="1">
    <source>
        <dbReference type="SAM" id="MobiDB-lite"/>
    </source>
</evidence>